<proteinExistence type="predicted"/>
<dbReference type="Proteomes" id="UP001222027">
    <property type="component" value="Unassembled WGS sequence"/>
</dbReference>
<name>A0AAV8Q3G5_ENSVE</name>
<comment type="caution">
    <text evidence="1">The sequence shown here is derived from an EMBL/GenBank/DDBJ whole genome shotgun (WGS) entry which is preliminary data.</text>
</comment>
<accession>A0AAV8Q3G5</accession>
<dbReference type="AlphaFoldDB" id="A0AAV8Q3G5"/>
<dbReference type="EMBL" id="JAQQAF010000008">
    <property type="protein sequence ID" value="KAJ8467767.1"/>
    <property type="molecule type" value="Genomic_DNA"/>
</dbReference>
<gene>
    <name evidence="1" type="ORF">OPV22_030319</name>
</gene>
<evidence type="ECO:0000313" key="2">
    <source>
        <dbReference type="Proteomes" id="UP001222027"/>
    </source>
</evidence>
<sequence>MCWISANLKPFVVINLDEGKLVISYAPADRYDDFCHCKTSSSDRIKYQRHGAIREVGPFSPAPFLPT</sequence>
<evidence type="ECO:0000313" key="1">
    <source>
        <dbReference type="EMBL" id="KAJ8467767.1"/>
    </source>
</evidence>
<protein>
    <submittedName>
        <fullName evidence="1">Uncharacterized protein</fullName>
    </submittedName>
</protein>
<reference evidence="1 2" key="1">
    <citation type="submission" date="2022-12" db="EMBL/GenBank/DDBJ databases">
        <title>Chromosome-scale assembly of the Ensete ventricosum genome.</title>
        <authorList>
            <person name="Dussert Y."/>
            <person name="Stocks J."/>
            <person name="Wendawek A."/>
            <person name="Woldeyes F."/>
            <person name="Nichols R.A."/>
            <person name="Borrell J.S."/>
        </authorList>
    </citation>
    <scope>NUCLEOTIDE SEQUENCE [LARGE SCALE GENOMIC DNA]</scope>
    <source>
        <strain evidence="2">cv. Maze</strain>
        <tissue evidence="1">Seeds</tissue>
    </source>
</reference>
<keyword evidence="2" id="KW-1185">Reference proteome</keyword>
<organism evidence="1 2">
    <name type="scientific">Ensete ventricosum</name>
    <name type="common">Abyssinian banana</name>
    <name type="synonym">Musa ensete</name>
    <dbReference type="NCBI Taxonomy" id="4639"/>
    <lineage>
        <taxon>Eukaryota</taxon>
        <taxon>Viridiplantae</taxon>
        <taxon>Streptophyta</taxon>
        <taxon>Embryophyta</taxon>
        <taxon>Tracheophyta</taxon>
        <taxon>Spermatophyta</taxon>
        <taxon>Magnoliopsida</taxon>
        <taxon>Liliopsida</taxon>
        <taxon>Zingiberales</taxon>
        <taxon>Musaceae</taxon>
        <taxon>Ensete</taxon>
    </lineage>
</organism>